<dbReference type="EMBL" id="CAJVCH010343025">
    <property type="protein sequence ID" value="CAG7815385.1"/>
    <property type="molecule type" value="Genomic_DNA"/>
</dbReference>
<reference evidence="2" key="1">
    <citation type="submission" date="2021-06" db="EMBL/GenBank/DDBJ databases">
        <authorList>
            <person name="Hodson N. C."/>
            <person name="Mongue J. A."/>
            <person name="Jaron S. K."/>
        </authorList>
    </citation>
    <scope>NUCLEOTIDE SEQUENCE</scope>
</reference>
<sequence length="25" mass="2802">RFAELDTWCSSSETDICGQVSLLKL</sequence>
<evidence type="ECO:0000313" key="1">
    <source>
        <dbReference type="EMBL" id="CAG7815385.1"/>
    </source>
</evidence>
<feature type="non-terminal residue" evidence="2">
    <location>
        <position position="25"/>
    </location>
</feature>
<dbReference type="AlphaFoldDB" id="A0A8J2PJA9"/>
<gene>
    <name evidence="1" type="ORF">AFUS01_LOCUS26069</name>
    <name evidence="2" type="ORF">AFUS01_LOCUS26555</name>
</gene>
<name>A0A8J2PJA9_9HEXA</name>
<keyword evidence="3" id="KW-1185">Reference proteome</keyword>
<protein>
    <submittedName>
        <fullName evidence="2">Uncharacterized protein</fullName>
    </submittedName>
</protein>
<dbReference type="EMBL" id="CAJVCH010356086">
    <property type="protein sequence ID" value="CAG7815909.1"/>
    <property type="molecule type" value="Genomic_DNA"/>
</dbReference>
<dbReference type="Proteomes" id="UP000708208">
    <property type="component" value="Unassembled WGS sequence"/>
</dbReference>
<proteinExistence type="predicted"/>
<comment type="caution">
    <text evidence="2">The sequence shown here is derived from an EMBL/GenBank/DDBJ whole genome shotgun (WGS) entry which is preliminary data.</text>
</comment>
<organism evidence="2 3">
    <name type="scientific">Allacma fusca</name>
    <dbReference type="NCBI Taxonomy" id="39272"/>
    <lineage>
        <taxon>Eukaryota</taxon>
        <taxon>Metazoa</taxon>
        <taxon>Ecdysozoa</taxon>
        <taxon>Arthropoda</taxon>
        <taxon>Hexapoda</taxon>
        <taxon>Collembola</taxon>
        <taxon>Symphypleona</taxon>
        <taxon>Sminthuridae</taxon>
        <taxon>Allacma</taxon>
    </lineage>
</organism>
<evidence type="ECO:0000313" key="2">
    <source>
        <dbReference type="EMBL" id="CAG7815909.1"/>
    </source>
</evidence>
<accession>A0A8J2PJA9</accession>
<evidence type="ECO:0000313" key="3">
    <source>
        <dbReference type="Proteomes" id="UP000708208"/>
    </source>
</evidence>